<keyword evidence="3 6" id="KW-0812">Transmembrane</keyword>
<accession>A0ABS0F2V2</accession>
<feature type="transmembrane region" description="Helical" evidence="6">
    <location>
        <begin position="382"/>
        <end position="399"/>
    </location>
</feature>
<dbReference type="InterPro" id="IPR036259">
    <property type="entry name" value="MFS_trans_sf"/>
</dbReference>
<evidence type="ECO:0000256" key="4">
    <source>
        <dbReference type="ARBA" id="ARBA00022989"/>
    </source>
</evidence>
<dbReference type="PANTHER" id="PTHR23526">
    <property type="entry name" value="INTEGRAL MEMBRANE TRANSPORT PROTEIN-RELATED"/>
    <property type="match status" value="1"/>
</dbReference>
<feature type="transmembrane region" description="Helical" evidence="6">
    <location>
        <begin position="317"/>
        <end position="340"/>
    </location>
</feature>
<evidence type="ECO:0000259" key="7">
    <source>
        <dbReference type="PROSITE" id="PS50850"/>
    </source>
</evidence>
<feature type="transmembrane region" description="Helical" evidence="6">
    <location>
        <begin position="111"/>
        <end position="132"/>
    </location>
</feature>
<feature type="transmembrane region" description="Helical" evidence="6">
    <location>
        <begin position="55"/>
        <end position="74"/>
    </location>
</feature>
<dbReference type="SUPFAM" id="SSF103473">
    <property type="entry name" value="MFS general substrate transporter"/>
    <property type="match status" value="1"/>
</dbReference>
<feature type="transmembrane region" description="Helical" evidence="6">
    <location>
        <begin position="228"/>
        <end position="249"/>
    </location>
</feature>
<feature type="transmembrane region" description="Helical" evidence="6">
    <location>
        <begin position="352"/>
        <end position="370"/>
    </location>
</feature>
<evidence type="ECO:0000256" key="1">
    <source>
        <dbReference type="ARBA" id="ARBA00004651"/>
    </source>
</evidence>
<evidence type="ECO:0000256" key="6">
    <source>
        <dbReference type="SAM" id="Phobius"/>
    </source>
</evidence>
<dbReference type="InterPro" id="IPR011701">
    <property type="entry name" value="MFS"/>
</dbReference>
<dbReference type="InterPro" id="IPR020846">
    <property type="entry name" value="MFS_dom"/>
</dbReference>
<comment type="subcellular location">
    <subcellularLocation>
        <location evidence="1">Cell membrane</location>
        <topology evidence="1">Multi-pass membrane protein</topology>
    </subcellularLocation>
</comment>
<dbReference type="Pfam" id="PF07690">
    <property type="entry name" value="MFS_1"/>
    <property type="match status" value="1"/>
</dbReference>
<sequence>MRPDDVVTRLGMQMKWKTWWNFRIDFGGSVLFALFNVVVNQFYVPMAIRHGVSNLGVGLLTAAPAIGMLWSPMWAHLMRGRSTKPFVLWPLVVGRMSVLLAGALLTPAAFLFTAFMVNFMNGIQAPAYPALLARMYPPALRGRLMGYVRVAQGTLLIPLAYLVGEWSQHQGDRWPLIGAAIMGTVSVILFSRVREVETPAPEGTEHTSARRTAQIFGHWQVARASRPLTIFLMATMATGFGNLLAGPIYQIYQVHTLNLSNAQIGVTRVAYYVALLVAYFAVGWIIDTWSPRHAMFIGMSAYALAPALYVLSGSFSAVISSCALLGVGDAVWDIGCMSYIFRAVPGREAEAFGLHFLLFGIRGAIAPLVSTAMTHAMSLTDIFLIAIGICALGIAIFAVPPTPRAPSPTVEAPQPGAP</sequence>
<comment type="caution">
    <text evidence="8">The sequence shown here is derived from an EMBL/GenBank/DDBJ whole genome shotgun (WGS) entry which is preliminary data.</text>
</comment>
<dbReference type="RefSeq" id="WP_195867448.1">
    <property type="nucleotide sequence ID" value="NZ_JADPKZ010000037.1"/>
</dbReference>
<evidence type="ECO:0000313" key="8">
    <source>
        <dbReference type="EMBL" id="MBF8377602.1"/>
    </source>
</evidence>
<feature type="transmembrane region" description="Helical" evidence="6">
    <location>
        <begin position="174"/>
        <end position="191"/>
    </location>
</feature>
<dbReference type="InterPro" id="IPR052528">
    <property type="entry name" value="Sugar_transport-like"/>
</dbReference>
<feature type="transmembrane region" description="Helical" evidence="6">
    <location>
        <begin position="144"/>
        <end position="162"/>
    </location>
</feature>
<keyword evidence="9" id="KW-1185">Reference proteome</keyword>
<feature type="transmembrane region" description="Helical" evidence="6">
    <location>
        <begin position="20"/>
        <end position="43"/>
    </location>
</feature>
<protein>
    <submittedName>
        <fullName evidence="8">MFS transporter</fullName>
    </submittedName>
</protein>
<evidence type="ECO:0000256" key="5">
    <source>
        <dbReference type="ARBA" id="ARBA00023136"/>
    </source>
</evidence>
<dbReference type="Proteomes" id="UP000642910">
    <property type="component" value="Unassembled WGS sequence"/>
</dbReference>
<keyword evidence="5 6" id="KW-0472">Membrane</keyword>
<dbReference type="EMBL" id="JADPKZ010000037">
    <property type="protein sequence ID" value="MBF8377602.1"/>
    <property type="molecule type" value="Genomic_DNA"/>
</dbReference>
<dbReference type="Gene3D" id="1.20.1250.20">
    <property type="entry name" value="MFS general substrate transporter like domains"/>
    <property type="match status" value="2"/>
</dbReference>
<gene>
    <name evidence="8" type="ORF">IW967_06950</name>
</gene>
<feature type="transmembrane region" description="Helical" evidence="6">
    <location>
        <begin position="86"/>
        <end position="105"/>
    </location>
</feature>
<evidence type="ECO:0000256" key="2">
    <source>
        <dbReference type="ARBA" id="ARBA00022448"/>
    </source>
</evidence>
<dbReference type="PROSITE" id="PS50850">
    <property type="entry name" value="MFS"/>
    <property type="match status" value="1"/>
</dbReference>
<feature type="domain" description="Major facilitator superfamily (MFS) profile" evidence="7">
    <location>
        <begin position="227"/>
        <end position="418"/>
    </location>
</feature>
<evidence type="ECO:0000313" key="9">
    <source>
        <dbReference type="Proteomes" id="UP000642910"/>
    </source>
</evidence>
<organism evidence="8 9">
    <name type="scientific">Alicyclobacillus mali</name>
    <name type="common">ex Roth et al. 2021</name>
    <dbReference type="NCBI Taxonomy" id="1123961"/>
    <lineage>
        <taxon>Bacteria</taxon>
        <taxon>Bacillati</taxon>
        <taxon>Bacillota</taxon>
        <taxon>Bacilli</taxon>
        <taxon>Bacillales</taxon>
        <taxon>Alicyclobacillaceae</taxon>
        <taxon>Alicyclobacillus</taxon>
    </lineage>
</organism>
<keyword evidence="4 6" id="KW-1133">Transmembrane helix</keyword>
<reference evidence="8 9" key="1">
    <citation type="submission" date="2020-11" db="EMBL/GenBank/DDBJ databases">
        <title>Genomic insight of Alicyclobacillus mali FL 18 reveals a new arsenic-resistant strain, with potential in environmental biotechnology.</title>
        <authorList>
            <person name="Fiorentino G."/>
            <person name="Gallo G."/>
            <person name="Aulitto M."/>
        </authorList>
    </citation>
    <scope>NUCLEOTIDE SEQUENCE [LARGE SCALE GENOMIC DNA]</scope>
    <source>
        <strain evidence="8 9">FL 18</strain>
    </source>
</reference>
<name>A0ABS0F2V2_9BACL</name>
<dbReference type="PANTHER" id="PTHR23526:SF2">
    <property type="entry name" value="MAJOR FACILITATOR SUPERFAMILY (MFS) PROFILE DOMAIN-CONTAINING PROTEIN"/>
    <property type="match status" value="1"/>
</dbReference>
<feature type="transmembrane region" description="Helical" evidence="6">
    <location>
        <begin position="269"/>
        <end position="286"/>
    </location>
</feature>
<proteinExistence type="predicted"/>
<evidence type="ECO:0000256" key="3">
    <source>
        <dbReference type="ARBA" id="ARBA00022692"/>
    </source>
</evidence>
<keyword evidence="2" id="KW-0813">Transport</keyword>